<dbReference type="HAMAP" id="MF_00385">
    <property type="entry name" value="Ribosomal_bS16"/>
    <property type="match status" value="1"/>
</dbReference>
<feature type="compositionally biased region" description="Polar residues" evidence="4">
    <location>
        <begin position="93"/>
        <end position="110"/>
    </location>
</feature>
<dbReference type="NCBIfam" id="TIGR00002">
    <property type="entry name" value="S16"/>
    <property type="match status" value="1"/>
</dbReference>
<dbReference type="PANTHER" id="PTHR12919">
    <property type="entry name" value="30S RIBOSOMAL PROTEIN S16"/>
    <property type="match status" value="1"/>
</dbReference>
<keyword evidence="6" id="KW-1185">Reference proteome</keyword>
<evidence type="ECO:0008006" key="7">
    <source>
        <dbReference type="Google" id="ProtNLM"/>
    </source>
</evidence>
<evidence type="ECO:0000313" key="5">
    <source>
        <dbReference type="EMBL" id="KAG0267801.1"/>
    </source>
</evidence>
<organism evidence="5 6">
    <name type="scientific">Actinomortierella ambigua</name>
    <dbReference type="NCBI Taxonomy" id="1343610"/>
    <lineage>
        <taxon>Eukaryota</taxon>
        <taxon>Fungi</taxon>
        <taxon>Fungi incertae sedis</taxon>
        <taxon>Mucoromycota</taxon>
        <taxon>Mortierellomycotina</taxon>
        <taxon>Mortierellomycetes</taxon>
        <taxon>Mortierellales</taxon>
        <taxon>Mortierellaceae</taxon>
        <taxon>Actinomortierella</taxon>
    </lineage>
</organism>
<dbReference type="EMBL" id="JAAAJB010000068">
    <property type="protein sequence ID" value="KAG0267801.1"/>
    <property type="molecule type" value="Genomic_DNA"/>
</dbReference>
<evidence type="ECO:0000256" key="2">
    <source>
        <dbReference type="ARBA" id="ARBA00022980"/>
    </source>
</evidence>
<comment type="caution">
    <text evidence="5">The sequence shown here is derived from an EMBL/GenBank/DDBJ whole genome shotgun (WGS) entry which is preliminary data.</text>
</comment>
<dbReference type="Gene3D" id="3.30.1320.10">
    <property type="match status" value="1"/>
</dbReference>
<dbReference type="OrthoDB" id="407221at2759"/>
<evidence type="ECO:0000313" key="6">
    <source>
        <dbReference type="Proteomes" id="UP000807716"/>
    </source>
</evidence>
<dbReference type="Pfam" id="PF00886">
    <property type="entry name" value="Ribosomal_S16"/>
    <property type="match status" value="1"/>
</dbReference>
<dbReference type="GO" id="GO:0003735">
    <property type="term" value="F:structural constituent of ribosome"/>
    <property type="evidence" value="ECO:0007669"/>
    <property type="project" value="InterPro"/>
</dbReference>
<keyword evidence="3" id="KW-0687">Ribonucleoprotein</keyword>
<comment type="similarity">
    <text evidence="1">Belongs to the bacterial ribosomal protein bS16 family.</text>
</comment>
<dbReference type="InterPro" id="IPR023803">
    <property type="entry name" value="Ribosomal_bS16_dom_sf"/>
</dbReference>
<protein>
    <recommendedName>
        <fullName evidence="7">30S ribosomal protein S16</fullName>
    </recommendedName>
</protein>
<name>A0A9P6QJ68_9FUNG</name>
<evidence type="ECO:0000256" key="1">
    <source>
        <dbReference type="ARBA" id="ARBA00006668"/>
    </source>
</evidence>
<feature type="region of interest" description="Disordered" evidence="4">
    <location>
        <begin position="83"/>
        <end position="110"/>
    </location>
</feature>
<gene>
    <name evidence="5" type="ORF">DFQ27_008190</name>
</gene>
<accession>A0A9P6QJ68</accession>
<dbReference type="InterPro" id="IPR000307">
    <property type="entry name" value="Ribosomal_bS16"/>
</dbReference>
<reference evidence="5" key="1">
    <citation type="journal article" date="2020" name="Fungal Divers.">
        <title>Resolving the Mortierellaceae phylogeny through synthesis of multi-gene phylogenetics and phylogenomics.</title>
        <authorList>
            <person name="Vandepol N."/>
            <person name="Liber J."/>
            <person name="Desiro A."/>
            <person name="Na H."/>
            <person name="Kennedy M."/>
            <person name="Barry K."/>
            <person name="Grigoriev I.V."/>
            <person name="Miller A.N."/>
            <person name="O'Donnell K."/>
            <person name="Stajich J.E."/>
            <person name="Bonito G."/>
        </authorList>
    </citation>
    <scope>NUCLEOTIDE SEQUENCE</scope>
    <source>
        <strain evidence="5">BC1065</strain>
    </source>
</reference>
<sequence length="110" mass="11920">MISIKLARHGIKNTPFYHIVVCQKRAGPSRKPIEKLGTYDPIPDKEGVKAISLNFDRVKYWIGVGAQPSETVARILSKADIIPAKPRPGMTTPAKSTKINTPSAPSTPSA</sequence>
<dbReference type="PANTHER" id="PTHR12919:SF20">
    <property type="entry name" value="SMALL RIBOSOMAL SUBUNIT PROTEIN BS16M"/>
    <property type="match status" value="1"/>
</dbReference>
<evidence type="ECO:0000256" key="3">
    <source>
        <dbReference type="ARBA" id="ARBA00023274"/>
    </source>
</evidence>
<keyword evidence="2" id="KW-0689">Ribosomal protein</keyword>
<dbReference type="SUPFAM" id="SSF54565">
    <property type="entry name" value="Ribosomal protein S16"/>
    <property type="match status" value="1"/>
</dbReference>
<dbReference type="AlphaFoldDB" id="A0A9P6QJ68"/>
<evidence type="ECO:0000256" key="4">
    <source>
        <dbReference type="SAM" id="MobiDB-lite"/>
    </source>
</evidence>
<dbReference type="Proteomes" id="UP000807716">
    <property type="component" value="Unassembled WGS sequence"/>
</dbReference>
<proteinExistence type="inferred from homology"/>
<dbReference type="GO" id="GO:0005763">
    <property type="term" value="C:mitochondrial small ribosomal subunit"/>
    <property type="evidence" value="ECO:0007669"/>
    <property type="project" value="TreeGrafter"/>
</dbReference>
<dbReference type="GO" id="GO:0032543">
    <property type="term" value="P:mitochondrial translation"/>
    <property type="evidence" value="ECO:0007669"/>
    <property type="project" value="TreeGrafter"/>
</dbReference>